<proteinExistence type="predicted"/>
<evidence type="ECO:0000313" key="2">
    <source>
        <dbReference type="Proteomes" id="UP000019760"/>
    </source>
</evidence>
<dbReference type="EMBL" id="BAND01000083">
    <property type="protein sequence ID" value="GAJ29835.1"/>
    <property type="molecule type" value="Genomic_DNA"/>
</dbReference>
<reference evidence="2" key="1">
    <citation type="journal article" date="2014" name="FEMS Microbiol. Lett.">
        <title>Draft Genomic DNA Sequence of the Facultatively Methylotrophic Bacterium Acidomonas methanolica type strain MB58.</title>
        <authorList>
            <person name="Higashiura N."/>
            <person name="Hadano H."/>
            <person name="Hirakawa H."/>
            <person name="Matsutani M."/>
            <person name="Takabe S."/>
            <person name="Matsushita K."/>
            <person name="Azuma Y."/>
        </authorList>
    </citation>
    <scope>NUCLEOTIDE SEQUENCE [LARGE SCALE GENOMIC DNA]</scope>
    <source>
        <strain evidence="2">MB58</strain>
    </source>
</reference>
<dbReference type="Proteomes" id="UP000019760">
    <property type="component" value="Unassembled WGS sequence"/>
</dbReference>
<accession>A0A023D7W7</accession>
<name>A0A023D7W7_ACIMT</name>
<dbReference type="RefSeq" id="WP_042060171.1">
    <property type="nucleotide sequence ID" value="NZ_BAND01000083.1"/>
</dbReference>
<comment type="caution">
    <text evidence="1">The sequence shown here is derived from an EMBL/GenBank/DDBJ whole genome shotgun (WGS) entry which is preliminary data.</text>
</comment>
<organism evidence="1 2">
    <name type="scientific">Acidomonas methanolica NBRC 104435</name>
    <dbReference type="NCBI Taxonomy" id="1231351"/>
    <lineage>
        <taxon>Bacteria</taxon>
        <taxon>Pseudomonadati</taxon>
        <taxon>Pseudomonadota</taxon>
        <taxon>Alphaproteobacteria</taxon>
        <taxon>Acetobacterales</taxon>
        <taxon>Acetobacteraceae</taxon>
        <taxon>Acidomonas</taxon>
    </lineage>
</organism>
<dbReference type="OrthoDB" id="5292295at2"/>
<reference evidence="1 2" key="2">
    <citation type="journal article" date="2014" name="FEMS Microbiol. Lett.">
        <title>Draft genomic DNA sequence of the facultatively methylotrophic bacterium Acidomonas methanolica type strain MB58.</title>
        <authorList>
            <person name="Higashiura N."/>
            <person name="Hadano H."/>
            <person name="Hirakawa H."/>
            <person name="Matsutani M."/>
            <person name="Takabe S."/>
            <person name="Matsushita K."/>
            <person name="Azuma Y."/>
        </authorList>
    </citation>
    <scope>NUCLEOTIDE SEQUENCE [LARGE SCALE GENOMIC DNA]</scope>
    <source>
        <strain evidence="1 2">MB58</strain>
    </source>
</reference>
<gene>
    <name evidence="1" type="ORF">Amme_083_010</name>
</gene>
<sequence>MTDGTATVIRYYKPAPAAASGWVELEAYFSGRRMEVSYLTPSLVWDGIRHHRLGKDAFETPEEAAARAREMRRAKIDRLRKQIIKLEGLGV</sequence>
<protein>
    <submittedName>
        <fullName evidence="1">Uncharacterized protein</fullName>
    </submittedName>
</protein>
<evidence type="ECO:0000313" key="1">
    <source>
        <dbReference type="EMBL" id="GAJ29835.1"/>
    </source>
</evidence>
<dbReference type="AlphaFoldDB" id="A0A023D7W7"/>
<keyword evidence="2" id="KW-1185">Reference proteome</keyword>